<feature type="region of interest" description="Disordered" evidence="1">
    <location>
        <begin position="1"/>
        <end position="27"/>
    </location>
</feature>
<proteinExistence type="predicted"/>
<accession>A0AAW1VQ75</accession>
<keyword evidence="3" id="KW-1185">Reference proteome</keyword>
<dbReference type="AlphaFoldDB" id="A0AAW1VQ75"/>
<comment type="caution">
    <text evidence="2">The sequence shown here is derived from an EMBL/GenBank/DDBJ whole genome shotgun (WGS) entry which is preliminary data.</text>
</comment>
<organism evidence="2 3">
    <name type="scientific">Rubus argutus</name>
    <name type="common">Southern blackberry</name>
    <dbReference type="NCBI Taxonomy" id="59490"/>
    <lineage>
        <taxon>Eukaryota</taxon>
        <taxon>Viridiplantae</taxon>
        <taxon>Streptophyta</taxon>
        <taxon>Embryophyta</taxon>
        <taxon>Tracheophyta</taxon>
        <taxon>Spermatophyta</taxon>
        <taxon>Magnoliopsida</taxon>
        <taxon>eudicotyledons</taxon>
        <taxon>Gunneridae</taxon>
        <taxon>Pentapetalae</taxon>
        <taxon>rosids</taxon>
        <taxon>fabids</taxon>
        <taxon>Rosales</taxon>
        <taxon>Rosaceae</taxon>
        <taxon>Rosoideae</taxon>
        <taxon>Rosoideae incertae sedis</taxon>
        <taxon>Rubus</taxon>
    </lineage>
</organism>
<evidence type="ECO:0000313" key="2">
    <source>
        <dbReference type="EMBL" id="KAK9906039.1"/>
    </source>
</evidence>
<dbReference type="Proteomes" id="UP001457282">
    <property type="component" value="Unassembled WGS sequence"/>
</dbReference>
<reference evidence="2 3" key="1">
    <citation type="journal article" date="2023" name="G3 (Bethesda)">
        <title>A chromosome-length genome assembly and annotation of blackberry (Rubus argutus, cv. 'Hillquist').</title>
        <authorList>
            <person name="Bruna T."/>
            <person name="Aryal R."/>
            <person name="Dudchenko O."/>
            <person name="Sargent D.J."/>
            <person name="Mead D."/>
            <person name="Buti M."/>
            <person name="Cavallini A."/>
            <person name="Hytonen T."/>
            <person name="Andres J."/>
            <person name="Pham M."/>
            <person name="Weisz D."/>
            <person name="Mascagni F."/>
            <person name="Usai G."/>
            <person name="Natali L."/>
            <person name="Bassil N."/>
            <person name="Fernandez G.E."/>
            <person name="Lomsadze A."/>
            <person name="Armour M."/>
            <person name="Olukolu B."/>
            <person name="Poorten T."/>
            <person name="Britton C."/>
            <person name="Davik J."/>
            <person name="Ashrafi H."/>
            <person name="Aiden E.L."/>
            <person name="Borodovsky M."/>
            <person name="Worthington M."/>
        </authorList>
    </citation>
    <scope>NUCLEOTIDE SEQUENCE [LARGE SCALE GENOMIC DNA]</scope>
    <source>
        <strain evidence="2">PI 553951</strain>
    </source>
</reference>
<name>A0AAW1VQ75_RUBAR</name>
<evidence type="ECO:0000313" key="3">
    <source>
        <dbReference type="Proteomes" id="UP001457282"/>
    </source>
</evidence>
<dbReference type="EMBL" id="JBEDUW010000117">
    <property type="protein sequence ID" value="KAK9906039.1"/>
    <property type="molecule type" value="Genomic_DNA"/>
</dbReference>
<gene>
    <name evidence="2" type="ORF">M0R45_000084</name>
</gene>
<evidence type="ECO:0000256" key="1">
    <source>
        <dbReference type="SAM" id="MobiDB-lite"/>
    </source>
</evidence>
<sequence>MRPGMRIERHRRRRDIGGSGADWNSGDGLGVGCQRPHGDEMNCLEGCDLRAVTACFGFGDGVVSREAHGLDRGAGNGGGLVVGQSMTFHLGITSELHKPNMQLMYLTLLGGLLGMQWRLFIC</sequence>
<protein>
    <submittedName>
        <fullName evidence="2">Uncharacterized protein</fullName>
    </submittedName>
</protein>